<keyword evidence="2" id="KW-1185">Reference proteome</keyword>
<proteinExistence type="predicted"/>
<reference evidence="1 2" key="2">
    <citation type="submission" date="2018-07" db="EMBL/GenBank/DDBJ databases">
        <title>Diversity of Mesorhizobium strains in Brazil.</title>
        <authorList>
            <person name="Helene L.C.F."/>
            <person name="Dall'Agnol R."/>
            <person name="Delamuta J.R.M."/>
            <person name="Hungria M."/>
        </authorList>
    </citation>
    <scope>NUCLEOTIDE SEQUENCE [LARGE SCALE GENOMIC DNA]</scope>
    <source>
        <strain evidence="1 2">AC99b</strain>
    </source>
</reference>
<protein>
    <submittedName>
        <fullName evidence="1">Uncharacterized protein</fullName>
    </submittedName>
</protein>
<dbReference type="EMBL" id="QMBP01000006">
    <property type="protein sequence ID" value="RAZ90151.1"/>
    <property type="molecule type" value="Genomic_DNA"/>
</dbReference>
<evidence type="ECO:0000313" key="2">
    <source>
        <dbReference type="Proteomes" id="UP000251558"/>
    </source>
</evidence>
<dbReference type="Pfam" id="PF19551">
    <property type="entry name" value="DUF6074"/>
    <property type="match status" value="1"/>
</dbReference>
<gene>
    <name evidence="1" type="ORF">DPM33_15090</name>
</gene>
<name>A0A330HN54_9HYPH</name>
<dbReference type="AlphaFoldDB" id="A0A330HN54"/>
<dbReference type="InterPro" id="IPR045720">
    <property type="entry name" value="DUF6074"/>
</dbReference>
<comment type="caution">
    <text evidence="1">The sequence shown here is derived from an EMBL/GenBank/DDBJ whole genome shotgun (WGS) entry which is preliminary data.</text>
</comment>
<reference evidence="2" key="1">
    <citation type="submission" date="2018-06" db="EMBL/GenBank/DDBJ databases">
        <authorList>
            <person name="Helene L.C."/>
            <person name="Dall'Agnol R."/>
            <person name="Delamuta J.R."/>
            <person name="Hungria M."/>
        </authorList>
    </citation>
    <scope>NUCLEOTIDE SEQUENCE [LARGE SCALE GENOMIC DNA]</scope>
    <source>
        <strain evidence="2">AC99b</strain>
    </source>
</reference>
<accession>A0A330HN54</accession>
<organism evidence="1 2">
    <name type="scientific">Mesorhizobium hawassense</name>
    <dbReference type="NCBI Taxonomy" id="1209954"/>
    <lineage>
        <taxon>Bacteria</taxon>
        <taxon>Pseudomonadati</taxon>
        <taxon>Pseudomonadota</taxon>
        <taxon>Alphaproteobacteria</taxon>
        <taxon>Hyphomicrobiales</taxon>
        <taxon>Phyllobacteriaceae</taxon>
        <taxon>Mesorhizobium</taxon>
    </lineage>
</organism>
<dbReference type="OrthoDB" id="8083007at2"/>
<evidence type="ECO:0000313" key="1">
    <source>
        <dbReference type="EMBL" id="RAZ90151.1"/>
    </source>
</evidence>
<dbReference type="RefSeq" id="WP_112098224.1">
    <property type="nucleotide sequence ID" value="NZ_QMBP01000006.1"/>
</dbReference>
<sequence>MTNVIAFPGSPLQALIRRTARELQHAQGPAADGLWRERIRILQSDLTRRRVVGAEMQAEIDQFALDVHAELQRLNWDDWHATHQPGGDAA</sequence>
<dbReference type="Proteomes" id="UP000251558">
    <property type="component" value="Unassembled WGS sequence"/>
</dbReference>